<dbReference type="CDD" id="cd18787">
    <property type="entry name" value="SF2_C_DEAD"/>
    <property type="match status" value="1"/>
</dbReference>
<keyword evidence="1 5" id="KW-0547">Nucleotide-binding</keyword>
<keyword evidence="10" id="KW-1185">Reference proteome</keyword>
<comment type="similarity">
    <text evidence="5">Belongs to the DEAD box helicase family.</text>
</comment>
<comment type="caution">
    <text evidence="9">The sequence shown here is derived from an EMBL/GenBank/DDBJ whole genome shotgun (WGS) entry which is preliminary data.</text>
</comment>
<dbReference type="EC" id="3.6.4.13" evidence="5"/>
<dbReference type="SMART" id="SM00490">
    <property type="entry name" value="HELICc"/>
    <property type="match status" value="1"/>
</dbReference>
<dbReference type="InterPro" id="IPR001650">
    <property type="entry name" value="Helicase_C-like"/>
</dbReference>
<dbReference type="Pfam" id="PF00271">
    <property type="entry name" value="Helicase_C"/>
    <property type="match status" value="1"/>
</dbReference>
<dbReference type="PROSITE" id="PS51194">
    <property type="entry name" value="HELICASE_CTER"/>
    <property type="match status" value="1"/>
</dbReference>
<dbReference type="SMART" id="SM00487">
    <property type="entry name" value="DEXDc"/>
    <property type="match status" value="1"/>
</dbReference>
<dbReference type="GO" id="GO:0016787">
    <property type="term" value="F:hydrolase activity"/>
    <property type="evidence" value="ECO:0007669"/>
    <property type="project" value="UniProtKB-KW"/>
</dbReference>
<feature type="non-terminal residue" evidence="9">
    <location>
        <position position="843"/>
    </location>
</feature>
<feature type="domain" description="Helicase ATP-binding" evidence="7">
    <location>
        <begin position="119"/>
        <end position="305"/>
    </location>
</feature>
<comment type="catalytic activity">
    <reaction evidence="5">
        <text>ATP + H2O = ADP + phosphate + H(+)</text>
        <dbReference type="Rhea" id="RHEA:13065"/>
        <dbReference type="ChEBI" id="CHEBI:15377"/>
        <dbReference type="ChEBI" id="CHEBI:15378"/>
        <dbReference type="ChEBI" id="CHEBI:30616"/>
        <dbReference type="ChEBI" id="CHEBI:43474"/>
        <dbReference type="ChEBI" id="CHEBI:456216"/>
        <dbReference type="EC" id="3.6.4.13"/>
    </reaction>
</comment>
<organism evidence="9 10">
    <name type="scientific">Mesorhabditis spiculigera</name>
    <dbReference type="NCBI Taxonomy" id="96644"/>
    <lineage>
        <taxon>Eukaryota</taxon>
        <taxon>Metazoa</taxon>
        <taxon>Ecdysozoa</taxon>
        <taxon>Nematoda</taxon>
        <taxon>Chromadorea</taxon>
        <taxon>Rhabditida</taxon>
        <taxon>Rhabditina</taxon>
        <taxon>Rhabditomorpha</taxon>
        <taxon>Rhabditoidea</taxon>
        <taxon>Rhabditidae</taxon>
        <taxon>Mesorhabditinae</taxon>
        <taxon>Mesorhabditis</taxon>
    </lineage>
</organism>
<evidence type="ECO:0000256" key="1">
    <source>
        <dbReference type="ARBA" id="ARBA00022741"/>
    </source>
</evidence>
<keyword evidence="2 5" id="KW-0378">Hydrolase</keyword>
<dbReference type="InterPro" id="IPR014001">
    <property type="entry name" value="Helicase_ATP-bd"/>
</dbReference>
<dbReference type="PROSITE" id="PS51192">
    <property type="entry name" value="HELICASE_ATP_BIND_1"/>
    <property type="match status" value="1"/>
</dbReference>
<dbReference type="Gene3D" id="3.40.50.300">
    <property type="entry name" value="P-loop containing nucleotide triphosphate hydrolases"/>
    <property type="match status" value="2"/>
</dbReference>
<comment type="function">
    <text evidence="5">RNA helicase.</text>
</comment>
<feature type="region of interest" description="Disordered" evidence="6">
    <location>
        <begin position="1"/>
        <end position="31"/>
    </location>
</feature>
<dbReference type="PANTHER" id="PTHR24031">
    <property type="entry name" value="RNA HELICASE"/>
    <property type="match status" value="1"/>
</dbReference>
<reference evidence="9" key="1">
    <citation type="submission" date="2023-06" db="EMBL/GenBank/DDBJ databases">
        <authorList>
            <person name="Delattre M."/>
        </authorList>
    </citation>
    <scope>NUCLEOTIDE SEQUENCE</scope>
    <source>
        <strain evidence="9">AF72</strain>
    </source>
</reference>
<feature type="compositionally biased region" description="Low complexity" evidence="6">
    <location>
        <begin position="827"/>
        <end position="843"/>
    </location>
</feature>
<dbReference type="SUPFAM" id="SSF52540">
    <property type="entry name" value="P-loop containing nucleoside triphosphate hydrolases"/>
    <property type="match status" value="1"/>
</dbReference>
<keyword evidence="4 5" id="KW-0694">RNA-binding</keyword>
<keyword evidence="3 5" id="KW-0067">ATP-binding</keyword>
<protein>
    <recommendedName>
        <fullName evidence="5">ATP-dependent RNA helicase</fullName>
        <ecNumber evidence="5">3.6.4.13</ecNumber>
    </recommendedName>
</protein>
<keyword evidence="5" id="KW-0347">Helicase</keyword>
<evidence type="ECO:0000313" key="10">
    <source>
        <dbReference type="Proteomes" id="UP001177023"/>
    </source>
</evidence>
<dbReference type="GO" id="GO:0003723">
    <property type="term" value="F:RNA binding"/>
    <property type="evidence" value="ECO:0007669"/>
    <property type="project" value="UniProtKB-UniRule"/>
</dbReference>
<dbReference type="Proteomes" id="UP001177023">
    <property type="component" value="Unassembled WGS sequence"/>
</dbReference>
<dbReference type="GO" id="GO:0003724">
    <property type="term" value="F:RNA helicase activity"/>
    <property type="evidence" value="ECO:0007669"/>
    <property type="project" value="UniProtKB-EC"/>
</dbReference>
<dbReference type="AlphaFoldDB" id="A0AA36CS37"/>
<dbReference type="EMBL" id="CATQJA010002629">
    <property type="protein sequence ID" value="CAJ0574285.1"/>
    <property type="molecule type" value="Genomic_DNA"/>
</dbReference>
<evidence type="ECO:0000313" key="9">
    <source>
        <dbReference type="EMBL" id="CAJ0574285.1"/>
    </source>
</evidence>
<gene>
    <name evidence="9" type="ORF">MSPICULIGERA_LOCUS12624</name>
</gene>
<dbReference type="InterPro" id="IPR027417">
    <property type="entry name" value="P-loop_NTPase"/>
</dbReference>
<evidence type="ECO:0000259" key="8">
    <source>
        <dbReference type="PROSITE" id="PS51194"/>
    </source>
</evidence>
<proteinExistence type="inferred from homology"/>
<sequence length="843" mass="94741">MTDDHFTENGYAEEEEEAHGEGAHENGDPYAPPVVEEAEVKFTVIGQETFQKSKPIRHELSWLKTAKKFQSSLAPDNLAPLETIKNLPEKLAQVCAKLLPSWFPVQAIVLPNLLDELRMPSLSRPSDVAIAAPTGSGKTLCYVLPCLAAAGTKPNGIPTAVIVLPVQQLVHQSEKEFLRYNAYGATIFSMSGSDDLLSERKSYLGTRKQRRLVNHLLDSTFGKLDLTKLRFLICDEADRMGNFFHLEWLDTLERAIHGASGIGRALSLSHVLKSRSFPRKILLSATLSRDVEYLNLWNLYCPQFFTASSSHVENITPAMNTEMVASVSLPDTLTHEVCCGFLKYHPLLVYQKLVENDWKRVLIFTNRKDSSNRLAHVLSTMAGSSFVVEQLTADLFGNRRKKVLNRFIKGQTRVLVSSDVLSRGIDIPEIEAVVNYDLPTDIRLFLHRSGRTARAGSSGVVLSIIESKQLRDFEFFLTKNGLRDHKVATFADAGFEENKERIAAYRNALGSLKEKYILHKKYCVRAIDFRPTLNIYYNERIRHPHIGRNKTVSSLASCGLGGFCEEMAKRFNSRTGDLCAYMPELQSYVCCCQQDYCNHELGISADIFRDVLTWEHHGLTDNHCEPLDRMVDGALQFDVETSNETVCEYMSRCCTIQFFHENGDKKAAIRRCLRPDMVSQLKSLSWDLRGARRTVVHCMQDMRLALPTGFYDRYHYDVGKPYGGYTPVVPYRPVAAASQKDESWTYTEKLAASSEQRREIRVRAAIVCVVLIVLGTTFAARQYRDANEDEADFARRMENIFDYYTCMGGAAPGSAAEPTRDDPVDLPPSASSVRPAAATPGSK</sequence>
<accession>A0AA36CS37</accession>
<evidence type="ECO:0000256" key="5">
    <source>
        <dbReference type="RuleBase" id="RU365068"/>
    </source>
</evidence>
<feature type="domain" description="Helicase C-terminal" evidence="8">
    <location>
        <begin position="348"/>
        <end position="494"/>
    </location>
</feature>
<evidence type="ECO:0000259" key="7">
    <source>
        <dbReference type="PROSITE" id="PS51192"/>
    </source>
</evidence>
<evidence type="ECO:0000256" key="6">
    <source>
        <dbReference type="SAM" id="MobiDB-lite"/>
    </source>
</evidence>
<evidence type="ECO:0000256" key="4">
    <source>
        <dbReference type="ARBA" id="ARBA00022884"/>
    </source>
</evidence>
<feature type="region of interest" description="Disordered" evidence="6">
    <location>
        <begin position="812"/>
        <end position="843"/>
    </location>
</feature>
<dbReference type="InterPro" id="IPR011545">
    <property type="entry name" value="DEAD/DEAH_box_helicase_dom"/>
</dbReference>
<comment type="domain">
    <text evidence="5">The Q motif is unique to and characteristic of the DEAD box family of RNA helicases and controls ATP binding and hydrolysis.</text>
</comment>
<evidence type="ECO:0000256" key="2">
    <source>
        <dbReference type="ARBA" id="ARBA00022801"/>
    </source>
</evidence>
<dbReference type="Pfam" id="PF00270">
    <property type="entry name" value="DEAD"/>
    <property type="match status" value="1"/>
</dbReference>
<name>A0AA36CS37_9BILA</name>
<dbReference type="GO" id="GO:0005524">
    <property type="term" value="F:ATP binding"/>
    <property type="evidence" value="ECO:0007669"/>
    <property type="project" value="UniProtKB-UniRule"/>
</dbReference>
<evidence type="ECO:0000256" key="3">
    <source>
        <dbReference type="ARBA" id="ARBA00022840"/>
    </source>
</evidence>